<reference evidence="10" key="1">
    <citation type="submission" date="2016-01" db="EMBL/GenBank/DDBJ databases">
        <authorList>
            <person name="Mitreva M."/>
            <person name="Pepin K.H."/>
            <person name="Mihindukulasuriya K.A."/>
            <person name="Fulton R."/>
            <person name="Fronick C."/>
            <person name="O'Laughlin M."/>
            <person name="Miner T."/>
            <person name="Herter B."/>
            <person name="Rosa B.A."/>
            <person name="Cordes M."/>
            <person name="Tomlinson C."/>
            <person name="Wollam A."/>
            <person name="Palsikar V.B."/>
            <person name="Mardis E.R."/>
            <person name="Wilson R.K."/>
        </authorList>
    </citation>
    <scope>NUCLEOTIDE SEQUENCE [LARGE SCALE GENOMIC DNA]</scope>
    <source>
        <strain evidence="10">MJR8151</strain>
    </source>
</reference>
<feature type="transmembrane region" description="Helical" evidence="7">
    <location>
        <begin position="161"/>
        <end position="184"/>
    </location>
</feature>
<gene>
    <name evidence="9" type="ORF">HMPREF3200_00193</name>
</gene>
<dbReference type="GO" id="GO:0055085">
    <property type="term" value="P:transmembrane transport"/>
    <property type="evidence" value="ECO:0007669"/>
    <property type="project" value="InterPro"/>
</dbReference>
<keyword evidence="3" id="KW-1003">Cell membrane</keyword>
<accession>A0A133KHW7</accession>
<feature type="transmembrane region" description="Helical" evidence="7">
    <location>
        <begin position="271"/>
        <end position="293"/>
    </location>
</feature>
<evidence type="ECO:0000313" key="9">
    <source>
        <dbReference type="EMBL" id="KWZ79135.1"/>
    </source>
</evidence>
<dbReference type="SUPFAM" id="SSF161098">
    <property type="entry name" value="MetI-like"/>
    <property type="match status" value="1"/>
</dbReference>
<dbReference type="InterPro" id="IPR000515">
    <property type="entry name" value="MetI-like"/>
</dbReference>
<name>A0A133KHW7_9FIRM</name>
<feature type="transmembrane region" description="Helical" evidence="7">
    <location>
        <begin position="113"/>
        <end position="133"/>
    </location>
</feature>
<dbReference type="STRING" id="33036.HMPREF3200_00193"/>
<protein>
    <submittedName>
        <fullName evidence="9">ABC transporter, permease protein</fullName>
    </submittedName>
</protein>
<evidence type="ECO:0000313" key="10">
    <source>
        <dbReference type="Proteomes" id="UP000070383"/>
    </source>
</evidence>
<dbReference type="PATRIC" id="fig|33036.3.peg.196"/>
<evidence type="ECO:0000256" key="3">
    <source>
        <dbReference type="ARBA" id="ARBA00022475"/>
    </source>
</evidence>
<evidence type="ECO:0000259" key="8">
    <source>
        <dbReference type="PROSITE" id="PS50928"/>
    </source>
</evidence>
<dbReference type="GO" id="GO:0005886">
    <property type="term" value="C:plasma membrane"/>
    <property type="evidence" value="ECO:0007669"/>
    <property type="project" value="UniProtKB-SubCell"/>
</dbReference>
<feature type="transmembrane region" description="Helical" evidence="7">
    <location>
        <begin position="205"/>
        <end position="224"/>
    </location>
</feature>
<dbReference type="EMBL" id="LRPM01000005">
    <property type="protein sequence ID" value="KWZ79135.1"/>
    <property type="molecule type" value="Genomic_DNA"/>
</dbReference>
<dbReference type="InterPro" id="IPR035906">
    <property type="entry name" value="MetI-like_sf"/>
</dbReference>
<keyword evidence="5 7" id="KW-1133">Transmembrane helix</keyword>
<evidence type="ECO:0000256" key="4">
    <source>
        <dbReference type="ARBA" id="ARBA00022692"/>
    </source>
</evidence>
<dbReference type="RefSeq" id="WP_004836621.1">
    <property type="nucleotide sequence ID" value="NZ_CAMPNK010000019.1"/>
</dbReference>
<keyword evidence="4 7" id="KW-0812">Transmembrane</keyword>
<dbReference type="InterPro" id="IPR051393">
    <property type="entry name" value="ABC_transporter_permease"/>
</dbReference>
<feature type="domain" description="ABC transmembrane type-1" evidence="8">
    <location>
        <begin position="76"/>
        <end position="290"/>
    </location>
</feature>
<dbReference type="CDD" id="cd06261">
    <property type="entry name" value="TM_PBP2"/>
    <property type="match status" value="1"/>
</dbReference>
<dbReference type="PANTHER" id="PTHR30193">
    <property type="entry name" value="ABC TRANSPORTER PERMEASE PROTEIN"/>
    <property type="match status" value="1"/>
</dbReference>
<dbReference type="PANTHER" id="PTHR30193:SF37">
    <property type="entry name" value="INNER MEMBRANE ABC TRANSPORTER PERMEASE PROTEIN YCJO"/>
    <property type="match status" value="1"/>
</dbReference>
<feature type="transmembrane region" description="Helical" evidence="7">
    <location>
        <begin position="80"/>
        <end position="101"/>
    </location>
</feature>
<evidence type="ECO:0000256" key="2">
    <source>
        <dbReference type="ARBA" id="ARBA00022448"/>
    </source>
</evidence>
<dbReference type="AlphaFoldDB" id="A0A133KHW7"/>
<comment type="subcellular location">
    <subcellularLocation>
        <location evidence="1 7">Cell membrane</location>
        <topology evidence="1 7">Multi-pass membrane protein</topology>
    </subcellularLocation>
</comment>
<keyword evidence="6 7" id="KW-0472">Membrane</keyword>
<evidence type="ECO:0000256" key="6">
    <source>
        <dbReference type="ARBA" id="ARBA00023136"/>
    </source>
</evidence>
<sequence>MKNKKTNKKRYNSQAVKWGYLMILPVLLGLTVFYIIPFFQNIFYSFTDLNSFGVWKPIGLANYKELFADENFYMALKNTFTYTIFTVPLSIIISMTVANLLNKNIKGIGVYRTLYFLPAVTMPAAVAMIWKWIYNGQYGLLNQLIMKFGGQPKAWLADNNTALACIIVVGIWMSLGMNIIFFLAGMQSIPKQYYEAAKLDGASGFKQFFTITFPLLSPTLLFVITKDLIGSFQVFDIIFMMINKTSPALKSSQSIVYLFYQAAVDFGRKGYGAAVATVLFVIIIVITFIQMTLQKRWINNVKN</sequence>
<evidence type="ECO:0000256" key="5">
    <source>
        <dbReference type="ARBA" id="ARBA00022989"/>
    </source>
</evidence>
<dbReference type="Proteomes" id="UP000070383">
    <property type="component" value="Unassembled WGS sequence"/>
</dbReference>
<proteinExistence type="inferred from homology"/>
<comment type="caution">
    <text evidence="9">The sequence shown here is derived from an EMBL/GenBank/DDBJ whole genome shotgun (WGS) entry which is preliminary data.</text>
</comment>
<feature type="transmembrane region" description="Helical" evidence="7">
    <location>
        <begin position="20"/>
        <end position="39"/>
    </location>
</feature>
<dbReference type="OrthoDB" id="5174895at2"/>
<evidence type="ECO:0000256" key="1">
    <source>
        <dbReference type="ARBA" id="ARBA00004651"/>
    </source>
</evidence>
<evidence type="ECO:0000256" key="7">
    <source>
        <dbReference type="RuleBase" id="RU363032"/>
    </source>
</evidence>
<dbReference type="Gene3D" id="1.10.3720.10">
    <property type="entry name" value="MetI-like"/>
    <property type="match status" value="1"/>
</dbReference>
<dbReference type="Pfam" id="PF00528">
    <property type="entry name" value="BPD_transp_1"/>
    <property type="match status" value="1"/>
</dbReference>
<organism evidence="9 10">
    <name type="scientific">Anaerococcus tetradius</name>
    <dbReference type="NCBI Taxonomy" id="33036"/>
    <lineage>
        <taxon>Bacteria</taxon>
        <taxon>Bacillati</taxon>
        <taxon>Bacillota</taxon>
        <taxon>Tissierellia</taxon>
        <taxon>Tissierellales</taxon>
        <taxon>Peptoniphilaceae</taxon>
        <taxon>Anaerococcus</taxon>
    </lineage>
</organism>
<keyword evidence="10" id="KW-1185">Reference proteome</keyword>
<comment type="similarity">
    <text evidence="7">Belongs to the binding-protein-dependent transport system permease family.</text>
</comment>
<keyword evidence="2 7" id="KW-0813">Transport</keyword>
<dbReference type="PROSITE" id="PS50928">
    <property type="entry name" value="ABC_TM1"/>
    <property type="match status" value="1"/>
</dbReference>